<evidence type="ECO:0000313" key="3">
    <source>
        <dbReference type="EMBL" id="QIA91171.1"/>
    </source>
</evidence>
<reference evidence="3 4" key="1">
    <citation type="journal article" date="2019" name="Nat. Med.">
        <title>Preventing dysbiosis of the neonatal mouse intestinal microbiome protects against late-onset sepsis.</title>
        <authorList>
            <person name="Singer J.R."/>
            <person name="Blosser E.G."/>
            <person name="Zindl C.L."/>
            <person name="Silberger D.J."/>
            <person name="Conlan S."/>
            <person name="Laufer V.A."/>
            <person name="DiToro D."/>
            <person name="Deming C."/>
            <person name="Kumar R."/>
            <person name="Morrow C.D."/>
            <person name="Segre J.A."/>
            <person name="Gray M.J."/>
            <person name="Randolph D.A."/>
            <person name="Weaver C.T."/>
        </authorList>
    </citation>
    <scope>NUCLEOTIDE SEQUENCE [LARGE SCALE GENOMIC DNA]</scope>
    <source>
        <strain evidence="3 4">V10</strain>
    </source>
</reference>
<evidence type="ECO:0000313" key="4">
    <source>
        <dbReference type="Proteomes" id="UP000463931"/>
    </source>
</evidence>
<accession>A0AAE6WHZ8</accession>
<dbReference type="EMBL" id="CP040853">
    <property type="protein sequence ID" value="QIA91171.1"/>
    <property type="molecule type" value="Genomic_DNA"/>
</dbReference>
<sequence>MSLTAIILILSILIYKMNSRYQLLDVSVYRNIKYYKQLIILYLCATITGTIVTFLQSILTSYSTMTSNQQNWNSLFKGETANVFAVFTLAIFIAPFFEEFICRHIVFSTGEKIKSPFLILLAISASLFSMLHTPLNIFDFSKYFIIGTALCFMYKKYNYAGSVGLHVFNNTVAIITMSLSILK</sequence>
<dbReference type="InterPro" id="IPR052710">
    <property type="entry name" value="CAAX_protease"/>
</dbReference>
<dbReference type="RefSeq" id="WP_420898928.1">
    <property type="nucleotide sequence ID" value="NZ_VKBT01000025.1"/>
</dbReference>
<dbReference type="AlphaFoldDB" id="A0AAE6WHZ8"/>
<comment type="similarity">
    <text evidence="1">Belongs to the UPF0177 family.</text>
</comment>
<keyword evidence="3" id="KW-0378">Hydrolase</keyword>
<organism evidence="3 4">
    <name type="scientific">Ligilactobacillus murinus</name>
    <dbReference type="NCBI Taxonomy" id="1622"/>
    <lineage>
        <taxon>Bacteria</taxon>
        <taxon>Bacillati</taxon>
        <taxon>Bacillota</taxon>
        <taxon>Bacilli</taxon>
        <taxon>Lactobacillales</taxon>
        <taxon>Lactobacillaceae</taxon>
        <taxon>Ligilactobacillus</taxon>
    </lineage>
</organism>
<dbReference type="Proteomes" id="UP000463931">
    <property type="component" value="Plasmid unnamed"/>
</dbReference>
<keyword evidence="3" id="KW-0614">Plasmid</keyword>
<gene>
    <name evidence="3" type="ORF">FEE40_13290</name>
</gene>
<proteinExistence type="inferred from homology"/>
<keyword evidence="3" id="KW-0482">Metalloprotease</keyword>
<evidence type="ECO:0000256" key="1">
    <source>
        <dbReference type="ARBA" id="ARBA00009067"/>
    </source>
</evidence>
<name>A0AAE6WHZ8_9LACO</name>
<dbReference type="GO" id="GO:0004175">
    <property type="term" value="F:endopeptidase activity"/>
    <property type="evidence" value="ECO:0007669"/>
    <property type="project" value="UniProtKB-ARBA"/>
</dbReference>
<dbReference type="GO" id="GO:0080120">
    <property type="term" value="P:CAAX-box protein maturation"/>
    <property type="evidence" value="ECO:0007669"/>
    <property type="project" value="UniProtKB-ARBA"/>
</dbReference>
<keyword evidence="3" id="KW-0645">Protease</keyword>
<feature type="domain" description="CAAX prenyl protease 2/Lysostaphin resistance protein A-like" evidence="2">
    <location>
        <begin position="82"/>
        <end position="172"/>
    </location>
</feature>
<geneLocation type="plasmid" evidence="3 4">
    <name>unnamed</name>
</geneLocation>
<evidence type="ECO:0000259" key="2">
    <source>
        <dbReference type="Pfam" id="PF02517"/>
    </source>
</evidence>
<dbReference type="Pfam" id="PF02517">
    <property type="entry name" value="Rce1-like"/>
    <property type="match status" value="1"/>
</dbReference>
<protein>
    <submittedName>
        <fullName evidence="3">CPBP family intramembrane metalloprotease</fullName>
    </submittedName>
</protein>
<dbReference type="InterPro" id="IPR003675">
    <property type="entry name" value="Rce1/LyrA-like_dom"/>
</dbReference>
<dbReference type="PANTHER" id="PTHR36435:SF1">
    <property type="entry name" value="CAAX AMINO TERMINAL PROTEASE FAMILY PROTEIN"/>
    <property type="match status" value="1"/>
</dbReference>
<dbReference type="PANTHER" id="PTHR36435">
    <property type="entry name" value="SLR1288 PROTEIN"/>
    <property type="match status" value="1"/>
</dbReference>
<dbReference type="GO" id="GO:0008237">
    <property type="term" value="F:metallopeptidase activity"/>
    <property type="evidence" value="ECO:0007669"/>
    <property type="project" value="UniProtKB-KW"/>
</dbReference>